<reference evidence="2" key="1">
    <citation type="submission" date="2018-06" db="EMBL/GenBank/DDBJ databases">
        <authorList>
            <person name="Zhirakovskaya E."/>
        </authorList>
    </citation>
    <scope>NUCLEOTIDE SEQUENCE</scope>
</reference>
<keyword evidence="1" id="KW-0472">Membrane</keyword>
<keyword evidence="1" id="KW-0812">Transmembrane</keyword>
<dbReference type="Pfam" id="PF06167">
    <property type="entry name" value="Peptidase_M90"/>
    <property type="match status" value="1"/>
</dbReference>
<accession>A0A3B0VL24</accession>
<organism evidence="2">
    <name type="scientific">hydrothermal vent metagenome</name>
    <dbReference type="NCBI Taxonomy" id="652676"/>
    <lineage>
        <taxon>unclassified sequences</taxon>
        <taxon>metagenomes</taxon>
        <taxon>ecological metagenomes</taxon>
    </lineage>
</organism>
<dbReference type="Gene3D" id="1.10.472.150">
    <property type="entry name" value="Glucose-regulated metallo-peptidase M90, N-terminal domain"/>
    <property type="match status" value="1"/>
</dbReference>
<dbReference type="CDD" id="cd20169">
    <property type="entry name" value="Peptidase_M90_mtfA"/>
    <property type="match status" value="1"/>
</dbReference>
<dbReference type="GO" id="GO:0008237">
    <property type="term" value="F:metallopeptidase activity"/>
    <property type="evidence" value="ECO:0007669"/>
    <property type="project" value="InterPro"/>
</dbReference>
<dbReference type="InterPro" id="IPR010384">
    <property type="entry name" value="MtfA_fam"/>
</dbReference>
<evidence type="ECO:0000313" key="2">
    <source>
        <dbReference type="EMBL" id="VAW39732.1"/>
    </source>
</evidence>
<proteinExistence type="predicted"/>
<protein>
    <recommendedName>
        <fullName evidence="3">Inner membrane protein</fullName>
    </recommendedName>
</protein>
<dbReference type="GO" id="GO:0005829">
    <property type="term" value="C:cytosol"/>
    <property type="evidence" value="ECO:0007669"/>
    <property type="project" value="TreeGrafter"/>
</dbReference>
<dbReference type="InterPro" id="IPR042252">
    <property type="entry name" value="MtfA_N"/>
</dbReference>
<dbReference type="SUPFAM" id="SSF55486">
    <property type="entry name" value="Metalloproteases ('zincins'), catalytic domain"/>
    <property type="match status" value="1"/>
</dbReference>
<dbReference type="PANTHER" id="PTHR30164:SF2">
    <property type="entry name" value="PROTEIN MTFA"/>
    <property type="match status" value="1"/>
</dbReference>
<name>A0A3B0VL24_9ZZZZ</name>
<dbReference type="Gene3D" id="3.40.390.10">
    <property type="entry name" value="Collagenase (Catalytic Domain)"/>
    <property type="match status" value="1"/>
</dbReference>
<dbReference type="AlphaFoldDB" id="A0A3B0VL24"/>
<dbReference type="GO" id="GO:0004177">
    <property type="term" value="F:aminopeptidase activity"/>
    <property type="evidence" value="ECO:0007669"/>
    <property type="project" value="TreeGrafter"/>
</dbReference>
<evidence type="ECO:0008006" key="3">
    <source>
        <dbReference type="Google" id="ProtNLM"/>
    </source>
</evidence>
<gene>
    <name evidence="2" type="ORF">MNBD_GAMMA01-7</name>
</gene>
<feature type="transmembrane region" description="Helical" evidence="1">
    <location>
        <begin position="6"/>
        <end position="23"/>
    </location>
</feature>
<dbReference type="PANTHER" id="PTHR30164">
    <property type="entry name" value="MTFA PEPTIDASE"/>
    <property type="match status" value="1"/>
</dbReference>
<sequence>MQTKSFLYFIAILAVIALILYLIKIPKRRRRAKLYTSNFPESWVEILNNHLPLYKVLPTALQRQLHGHINIFLAEKNFVGYNGIVINDTIRVVIAAQACVLLLNRKTNYYPYLTNILIYPRAFTSVNPDGGQHKARLGESWHRGPIVLSWQHSKLGGNNNHDGNNVVMHEFAHQLDQENGPSDGLPILQHNNIKQWSSILSKEFKSLKVKAKLKRKSLLDKYGATNPAEFFAVITEHFIEQPRQLHKKHPELYAELKKYYQIDPIQWIE</sequence>
<keyword evidence="1" id="KW-1133">Transmembrane helix</keyword>
<dbReference type="EMBL" id="UOEW01000243">
    <property type="protein sequence ID" value="VAW39732.1"/>
    <property type="molecule type" value="Genomic_DNA"/>
</dbReference>
<dbReference type="InterPro" id="IPR024079">
    <property type="entry name" value="MetalloPept_cat_dom_sf"/>
</dbReference>
<evidence type="ECO:0000256" key="1">
    <source>
        <dbReference type="SAM" id="Phobius"/>
    </source>
</evidence>